<evidence type="ECO:0000313" key="1">
    <source>
        <dbReference type="EMBL" id="MPC73866.1"/>
    </source>
</evidence>
<comment type="caution">
    <text evidence="1">The sequence shown here is derived from an EMBL/GenBank/DDBJ whole genome shotgun (WGS) entry which is preliminary data.</text>
</comment>
<gene>
    <name evidence="1" type="ORF">E2C01_068206</name>
</gene>
<dbReference type="AlphaFoldDB" id="A0A5B7HVW9"/>
<sequence length="109" mass="11898">MTRQSWRSRKNTSCFSLKSSTEASARFLRCMGVRRASAERIAADHGERLLAWALNGPQGTANHVCVSSVNVMNIDSWVQGAASVSGAGRTTVRKEGEREVEEVVDGPYI</sequence>
<dbReference type="Proteomes" id="UP000324222">
    <property type="component" value="Unassembled WGS sequence"/>
</dbReference>
<protein>
    <submittedName>
        <fullName evidence="1">Uncharacterized protein</fullName>
    </submittedName>
</protein>
<keyword evidence="2" id="KW-1185">Reference proteome</keyword>
<organism evidence="1 2">
    <name type="scientific">Portunus trituberculatus</name>
    <name type="common">Swimming crab</name>
    <name type="synonym">Neptunus trituberculatus</name>
    <dbReference type="NCBI Taxonomy" id="210409"/>
    <lineage>
        <taxon>Eukaryota</taxon>
        <taxon>Metazoa</taxon>
        <taxon>Ecdysozoa</taxon>
        <taxon>Arthropoda</taxon>
        <taxon>Crustacea</taxon>
        <taxon>Multicrustacea</taxon>
        <taxon>Malacostraca</taxon>
        <taxon>Eumalacostraca</taxon>
        <taxon>Eucarida</taxon>
        <taxon>Decapoda</taxon>
        <taxon>Pleocyemata</taxon>
        <taxon>Brachyura</taxon>
        <taxon>Eubrachyura</taxon>
        <taxon>Portunoidea</taxon>
        <taxon>Portunidae</taxon>
        <taxon>Portuninae</taxon>
        <taxon>Portunus</taxon>
    </lineage>
</organism>
<name>A0A5B7HVW9_PORTR</name>
<proteinExistence type="predicted"/>
<reference evidence="1 2" key="1">
    <citation type="submission" date="2019-05" db="EMBL/GenBank/DDBJ databases">
        <title>Another draft genome of Portunus trituberculatus and its Hox gene families provides insights of decapod evolution.</title>
        <authorList>
            <person name="Jeong J.-H."/>
            <person name="Song I."/>
            <person name="Kim S."/>
            <person name="Choi T."/>
            <person name="Kim D."/>
            <person name="Ryu S."/>
            <person name="Kim W."/>
        </authorList>
    </citation>
    <scope>NUCLEOTIDE SEQUENCE [LARGE SCALE GENOMIC DNA]</scope>
    <source>
        <tissue evidence="1">Muscle</tissue>
    </source>
</reference>
<dbReference type="EMBL" id="VSRR010037698">
    <property type="protein sequence ID" value="MPC73866.1"/>
    <property type="molecule type" value="Genomic_DNA"/>
</dbReference>
<evidence type="ECO:0000313" key="2">
    <source>
        <dbReference type="Proteomes" id="UP000324222"/>
    </source>
</evidence>
<accession>A0A5B7HVW9</accession>